<dbReference type="Proteomes" id="UP000321685">
    <property type="component" value="Unassembled WGS sequence"/>
</dbReference>
<evidence type="ECO:0000313" key="1">
    <source>
        <dbReference type="EMBL" id="GEL21193.1"/>
    </source>
</evidence>
<name>A0A511D9Y4_9PSEU</name>
<evidence type="ECO:0000313" key="2">
    <source>
        <dbReference type="Proteomes" id="UP000321685"/>
    </source>
</evidence>
<dbReference type="RefSeq" id="WP_147101603.1">
    <property type="nucleotide sequence ID" value="NZ_BJVJ01000001.1"/>
</dbReference>
<dbReference type="OrthoDB" id="9806902at2"/>
<protein>
    <submittedName>
        <fullName evidence="1">Uncharacterized protein</fullName>
    </submittedName>
</protein>
<gene>
    <name evidence="1" type="ORF">PSU4_01470</name>
</gene>
<dbReference type="AlphaFoldDB" id="A0A511D9Y4"/>
<dbReference type="InterPro" id="IPR029058">
    <property type="entry name" value="AB_hydrolase_fold"/>
</dbReference>
<dbReference type="Gene3D" id="3.40.50.1820">
    <property type="entry name" value="alpha/beta hydrolase"/>
    <property type="match status" value="1"/>
</dbReference>
<dbReference type="EMBL" id="BJVJ01000001">
    <property type="protein sequence ID" value="GEL21193.1"/>
    <property type="molecule type" value="Genomic_DNA"/>
</dbReference>
<dbReference type="SUPFAM" id="SSF53474">
    <property type="entry name" value="alpha/beta-Hydrolases"/>
    <property type="match status" value="1"/>
</dbReference>
<reference evidence="1 2" key="1">
    <citation type="submission" date="2019-07" db="EMBL/GenBank/DDBJ databases">
        <title>Whole genome shotgun sequence of Pseudonocardia sulfidoxydans NBRC 16205.</title>
        <authorList>
            <person name="Hosoyama A."/>
            <person name="Uohara A."/>
            <person name="Ohji S."/>
            <person name="Ichikawa N."/>
        </authorList>
    </citation>
    <scope>NUCLEOTIDE SEQUENCE [LARGE SCALE GENOMIC DNA]</scope>
    <source>
        <strain evidence="1 2">NBRC 16205</strain>
    </source>
</reference>
<proteinExistence type="predicted"/>
<comment type="caution">
    <text evidence="1">The sequence shown here is derived from an EMBL/GenBank/DDBJ whole genome shotgun (WGS) entry which is preliminary data.</text>
</comment>
<sequence length="254" mass="26095">MTVAGAVPVVASWREPDGIAPRGTVVVVPGRGEHAGVYERFGRRVAADGYRVWAVSDPTFDEERSTGQIRALLAADPAGEVGPHPRVLVGSDSGALHAAGLAATGGIGTGIDGVVLVGLPSRDDPALSGSWDDELAARTSCPTHQGRLGNDDVVRRGALAGRIPASWFDRAQSASITVPVLGLHGEADAVSPFAAAASWYAGAPAAELVGIADGRHDALNDQTHRTAAATVVLFLERLRLGTDAPAIARGVTLR</sequence>
<keyword evidence="2" id="KW-1185">Reference proteome</keyword>
<accession>A0A511D9Y4</accession>
<organism evidence="1 2">
    <name type="scientific">Pseudonocardia sulfidoxydans NBRC 16205</name>
    <dbReference type="NCBI Taxonomy" id="1223511"/>
    <lineage>
        <taxon>Bacteria</taxon>
        <taxon>Bacillati</taxon>
        <taxon>Actinomycetota</taxon>
        <taxon>Actinomycetes</taxon>
        <taxon>Pseudonocardiales</taxon>
        <taxon>Pseudonocardiaceae</taxon>
        <taxon>Pseudonocardia</taxon>
    </lineage>
</organism>